<gene>
    <name evidence="12" type="primary">purD</name>
    <name evidence="15" type="ordered locus">Spiaf_1956</name>
</gene>
<dbReference type="InterPro" id="IPR037123">
    <property type="entry name" value="PRibGlycinamide_synth_C_sf"/>
</dbReference>
<dbReference type="SUPFAM" id="SSF56059">
    <property type="entry name" value="Glutathione synthetase ATP-binding domain-like"/>
    <property type="match status" value="1"/>
</dbReference>
<evidence type="ECO:0000256" key="12">
    <source>
        <dbReference type="HAMAP-Rule" id="MF_00138"/>
    </source>
</evidence>
<organism evidence="15 16">
    <name type="scientific">Spirochaeta africana (strain ATCC 700263 / DSM 8902 / Z-7692)</name>
    <dbReference type="NCBI Taxonomy" id="889378"/>
    <lineage>
        <taxon>Bacteria</taxon>
        <taxon>Pseudomonadati</taxon>
        <taxon>Spirochaetota</taxon>
        <taxon>Spirochaetia</taxon>
        <taxon>Spirochaetales</taxon>
        <taxon>Spirochaetaceae</taxon>
        <taxon>Spirochaeta</taxon>
    </lineage>
</organism>
<dbReference type="InterPro" id="IPR020562">
    <property type="entry name" value="PRibGlycinamide_synth_N"/>
</dbReference>
<comment type="pathway">
    <text evidence="3 12">Purine metabolism; IMP biosynthesis via de novo pathway; N(1)-(5-phospho-D-ribosyl)glycinamide from 5-phospho-alpha-D-ribose 1-diphosphate: step 2/2.</text>
</comment>
<accession>H9UKG4</accession>
<evidence type="ECO:0000256" key="7">
    <source>
        <dbReference type="ARBA" id="ARBA00022755"/>
    </source>
</evidence>
<dbReference type="Gene3D" id="3.30.1490.20">
    <property type="entry name" value="ATP-grasp fold, A domain"/>
    <property type="match status" value="1"/>
</dbReference>
<dbReference type="InterPro" id="IPR013815">
    <property type="entry name" value="ATP_grasp_subdomain_1"/>
</dbReference>
<evidence type="ECO:0000313" key="15">
    <source>
        <dbReference type="EMBL" id="AFG38007.1"/>
    </source>
</evidence>
<evidence type="ECO:0000256" key="9">
    <source>
        <dbReference type="ARBA" id="ARBA00038345"/>
    </source>
</evidence>
<evidence type="ECO:0000256" key="2">
    <source>
        <dbReference type="ARBA" id="ARBA00001946"/>
    </source>
</evidence>
<reference evidence="16" key="1">
    <citation type="journal article" date="2013" name="Stand. Genomic Sci.">
        <title>Complete genome sequence of the halophilic bacterium Spirochaeta africana type strain (Z-7692(T)) from the alkaline Lake Magadi in the East African Rift.</title>
        <authorList>
            <person name="Liolos K."/>
            <person name="Abt B."/>
            <person name="Scheuner C."/>
            <person name="Teshima H."/>
            <person name="Held B."/>
            <person name="Lapidus A."/>
            <person name="Nolan M."/>
            <person name="Lucas S."/>
            <person name="Deshpande S."/>
            <person name="Cheng J.F."/>
            <person name="Tapia R."/>
            <person name="Goodwin L.A."/>
            <person name="Pitluck S."/>
            <person name="Pagani I."/>
            <person name="Ivanova N."/>
            <person name="Mavromatis K."/>
            <person name="Mikhailova N."/>
            <person name="Huntemann M."/>
            <person name="Pati A."/>
            <person name="Chen A."/>
            <person name="Palaniappan K."/>
            <person name="Land M."/>
            <person name="Rohde M."/>
            <person name="Tindall B.J."/>
            <person name="Detter J.C."/>
            <person name="Goker M."/>
            <person name="Bristow J."/>
            <person name="Eisen J.A."/>
            <person name="Markowitz V."/>
            <person name="Hugenholtz P."/>
            <person name="Woyke T."/>
            <person name="Klenk H.P."/>
            <person name="Kyrpides N.C."/>
        </authorList>
    </citation>
    <scope>NUCLEOTIDE SEQUENCE</scope>
    <source>
        <strain evidence="16">ATCC 700263 / DSM 8902 / Z-7692</strain>
    </source>
</reference>
<dbReference type="SUPFAM" id="SSF52440">
    <property type="entry name" value="PreATP-grasp domain"/>
    <property type="match status" value="1"/>
</dbReference>
<dbReference type="PROSITE" id="PS50975">
    <property type="entry name" value="ATP_GRASP"/>
    <property type="match status" value="1"/>
</dbReference>
<dbReference type="InterPro" id="IPR020561">
    <property type="entry name" value="PRibGlycinamid_synth_ATP-grasp"/>
</dbReference>
<comment type="cofactor">
    <cofactor evidence="1">
        <name>Mn(2+)</name>
        <dbReference type="ChEBI" id="CHEBI:29035"/>
    </cofactor>
</comment>
<dbReference type="HAMAP" id="MF_00138">
    <property type="entry name" value="GARS"/>
    <property type="match status" value="1"/>
</dbReference>
<dbReference type="PATRIC" id="fig|889378.3.peg.1943"/>
<evidence type="ECO:0000256" key="1">
    <source>
        <dbReference type="ARBA" id="ARBA00001936"/>
    </source>
</evidence>
<dbReference type="RefSeq" id="WP_014455990.1">
    <property type="nucleotide sequence ID" value="NC_017098.1"/>
</dbReference>
<evidence type="ECO:0000256" key="13">
    <source>
        <dbReference type="PROSITE-ProRule" id="PRU00409"/>
    </source>
</evidence>
<evidence type="ECO:0000256" key="5">
    <source>
        <dbReference type="ARBA" id="ARBA00022598"/>
    </source>
</evidence>
<dbReference type="InterPro" id="IPR020560">
    <property type="entry name" value="PRibGlycinamide_synth_C-dom"/>
</dbReference>
<evidence type="ECO:0000259" key="14">
    <source>
        <dbReference type="PROSITE" id="PS50975"/>
    </source>
</evidence>
<dbReference type="Pfam" id="PF01071">
    <property type="entry name" value="GARS_A"/>
    <property type="match status" value="1"/>
</dbReference>
<comment type="cofactor">
    <cofactor evidence="2">
        <name>Mg(2+)</name>
        <dbReference type="ChEBI" id="CHEBI:18420"/>
    </cofactor>
</comment>
<evidence type="ECO:0000313" key="16">
    <source>
        <dbReference type="Proteomes" id="UP000007383"/>
    </source>
</evidence>
<keyword evidence="7 12" id="KW-0658">Purine biosynthesis</keyword>
<dbReference type="Pfam" id="PF02844">
    <property type="entry name" value="GARS_N"/>
    <property type="match status" value="1"/>
</dbReference>
<dbReference type="NCBIfam" id="TIGR00877">
    <property type="entry name" value="purD"/>
    <property type="match status" value="1"/>
</dbReference>
<dbReference type="InterPro" id="IPR000115">
    <property type="entry name" value="PRibGlycinamide_synth"/>
</dbReference>
<dbReference type="Proteomes" id="UP000007383">
    <property type="component" value="Chromosome"/>
</dbReference>
<dbReference type="Gene3D" id="3.30.470.20">
    <property type="entry name" value="ATP-grasp fold, B domain"/>
    <property type="match status" value="1"/>
</dbReference>
<dbReference type="Gene3D" id="3.40.50.20">
    <property type="match status" value="1"/>
</dbReference>
<dbReference type="PROSITE" id="PS00184">
    <property type="entry name" value="GARS"/>
    <property type="match status" value="1"/>
</dbReference>
<dbReference type="InterPro" id="IPR011761">
    <property type="entry name" value="ATP-grasp"/>
</dbReference>
<sequence>MKVLVMGNGGREHALVWKLAAARSVDRVLAYPGNAGTASLADNIPAPDHDPDWQHLIGVCRDQQVDWVFVGPEIPLSAGVVDALTVAGIPAIGPHQQAARLEGSKSFSKDFMLRNSIPTAAAAVVDSMAALEDELAKRPGMVVLKKSGLAAGKGVLESADRQELREFAARVFPDDTIVVEDYLTGFEVSLFTLSNGDSFTILPPCADYKKLGDGNTGPNTGGMGAITPVPWFTPDHLETAIREIVEPTHAALQREGLGYTGVLYFGLMITADGPRLLEYNVRFGDPEAQILLPLIGGDFGEICCSLIAGRSPSIDAAHAAAVTVVAAAPGYPGTYPKDIPVELPSSLPDNGALFHAATTTGHDGRILTSGGRCFTATGWSSDLAAARKAAYSVLDSLSFAGMQHRHDIGERVQQNT</sequence>
<evidence type="ECO:0000256" key="4">
    <source>
        <dbReference type="ARBA" id="ARBA00013255"/>
    </source>
</evidence>
<comment type="similarity">
    <text evidence="9 12">Belongs to the GARS family.</text>
</comment>
<dbReference type="GO" id="GO:0004637">
    <property type="term" value="F:phosphoribosylamine-glycine ligase activity"/>
    <property type="evidence" value="ECO:0007669"/>
    <property type="project" value="UniProtKB-UniRule"/>
</dbReference>
<evidence type="ECO:0000256" key="8">
    <source>
        <dbReference type="ARBA" id="ARBA00022840"/>
    </source>
</evidence>
<dbReference type="PANTHER" id="PTHR43472:SF1">
    <property type="entry name" value="PHOSPHORIBOSYLAMINE--GLYCINE LIGASE, CHLOROPLASTIC"/>
    <property type="match status" value="1"/>
</dbReference>
<dbReference type="EC" id="6.3.4.13" evidence="4 12"/>
<dbReference type="UniPathway" id="UPA00074">
    <property type="reaction ID" value="UER00125"/>
</dbReference>
<dbReference type="Gene3D" id="3.90.600.10">
    <property type="entry name" value="Phosphoribosylglycinamide synthetase, C-terminal domain"/>
    <property type="match status" value="1"/>
</dbReference>
<name>H9UKG4_SPIAZ</name>
<dbReference type="EMBL" id="CP003282">
    <property type="protein sequence ID" value="AFG38007.1"/>
    <property type="molecule type" value="Genomic_DNA"/>
</dbReference>
<feature type="domain" description="ATP-grasp" evidence="14">
    <location>
        <begin position="109"/>
        <end position="308"/>
    </location>
</feature>
<keyword evidence="8 13" id="KW-0067">ATP-binding</keyword>
<dbReference type="Pfam" id="PF02843">
    <property type="entry name" value="GARS_C"/>
    <property type="match status" value="1"/>
</dbReference>
<dbReference type="SUPFAM" id="SSF51246">
    <property type="entry name" value="Rudiment single hybrid motif"/>
    <property type="match status" value="1"/>
</dbReference>
<evidence type="ECO:0000256" key="10">
    <source>
        <dbReference type="ARBA" id="ARBA00042242"/>
    </source>
</evidence>
<keyword evidence="6 13" id="KW-0547">Nucleotide-binding</keyword>
<dbReference type="InterPro" id="IPR016185">
    <property type="entry name" value="PreATP-grasp_dom_sf"/>
</dbReference>
<dbReference type="SMART" id="SM01210">
    <property type="entry name" value="GARS_C"/>
    <property type="match status" value="1"/>
</dbReference>
<dbReference type="AlphaFoldDB" id="H9UKG4"/>
<dbReference type="KEGG" id="sfc:Spiaf_1956"/>
<evidence type="ECO:0000256" key="6">
    <source>
        <dbReference type="ARBA" id="ARBA00022741"/>
    </source>
</evidence>
<keyword evidence="16" id="KW-1185">Reference proteome</keyword>
<dbReference type="PANTHER" id="PTHR43472">
    <property type="entry name" value="PHOSPHORIBOSYLAMINE--GLYCINE LIGASE"/>
    <property type="match status" value="1"/>
</dbReference>
<dbReference type="SMART" id="SM01209">
    <property type="entry name" value="GARS_A"/>
    <property type="match status" value="1"/>
</dbReference>
<evidence type="ECO:0000256" key="11">
    <source>
        <dbReference type="ARBA" id="ARBA00042864"/>
    </source>
</evidence>
<dbReference type="OrthoDB" id="9807240at2"/>
<protein>
    <recommendedName>
        <fullName evidence="4 12">Phosphoribosylamine--glycine ligase</fullName>
        <ecNumber evidence="4 12">6.3.4.13</ecNumber>
    </recommendedName>
    <alternativeName>
        <fullName evidence="12">GARS</fullName>
    </alternativeName>
    <alternativeName>
        <fullName evidence="10 12">Glycinamide ribonucleotide synthetase</fullName>
    </alternativeName>
    <alternativeName>
        <fullName evidence="11 12">Phosphoribosylglycinamide synthetase</fullName>
    </alternativeName>
</protein>
<proteinExistence type="inferred from homology"/>
<dbReference type="GO" id="GO:0005524">
    <property type="term" value="F:ATP binding"/>
    <property type="evidence" value="ECO:0007669"/>
    <property type="project" value="UniProtKB-UniRule"/>
</dbReference>
<keyword evidence="5 12" id="KW-0436">Ligase</keyword>
<dbReference type="STRING" id="889378.Spiaf_1956"/>
<dbReference type="HOGENOM" id="CLU_027420_3_1_12"/>
<dbReference type="eggNOG" id="COG0151">
    <property type="taxonomic scope" value="Bacteria"/>
</dbReference>
<dbReference type="InterPro" id="IPR011054">
    <property type="entry name" value="Rudment_hybrid_motif"/>
</dbReference>
<dbReference type="GO" id="GO:0006189">
    <property type="term" value="P:'de novo' IMP biosynthetic process"/>
    <property type="evidence" value="ECO:0007669"/>
    <property type="project" value="UniProtKB-UniRule"/>
</dbReference>
<dbReference type="GO" id="GO:0046872">
    <property type="term" value="F:metal ion binding"/>
    <property type="evidence" value="ECO:0007669"/>
    <property type="project" value="InterPro"/>
</dbReference>
<dbReference type="GO" id="GO:0009113">
    <property type="term" value="P:purine nucleobase biosynthetic process"/>
    <property type="evidence" value="ECO:0007669"/>
    <property type="project" value="InterPro"/>
</dbReference>
<evidence type="ECO:0000256" key="3">
    <source>
        <dbReference type="ARBA" id="ARBA00005174"/>
    </source>
</evidence>
<comment type="catalytic activity">
    <reaction evidence="12">
        <text>5-phospho-beta-D-ribosylamine + glycine + ATP = N(1)-(5-phospho-beta-D-ribosyl)glycinamide + ADP + phosphate + H(+)</text>
        <dbReference type="Rhea" id="RHEA:17453"/>
        <dbReference type="ChEBI" id="CHEBI:15378"/>
        <dbReference type="ChEBI" id="CHEBI:30616"/>
        <dbReference type="ChEBI" id="CHEBI:43474"/>
        <dbReference type="ChEBI" id="CHEBI:57305"/>
        <dbReference type="ChEBI" id="CHEBI:58681"/>
        <dbReference type="ChEBI" id="CHEBI:143788"/>
        <dbReference type="ChEBI" id="CHEBI:456216"/>
        <dbReference type="EC" id="6.3.4.13"/>
    </reaction>
</comment>
<dbReference type="InterPro" id="IPR020559">
    <property type="entry name" value="PRibGlycinamide_synth_CS"/>
</dbReference>